<dbReference type="SUPFAM" id="SSF56349">
    <property type="entry name" value="DNA breaking-rejoining enzymes"/>
    <property type="match status" value="1"/>
</dbReference>
<dbReference type="GO" id="GO:0015074">
    <property type="term" value="P:DNA integration"/>
    <property type="evidence" value="ECO:0007669"/>
    <property type="project" value="InterPro"/>
</dbReference>
<evidence type="ECO:0000313" key="3">
    <source>
        <dbReference type="EMBL" id="OWK31792.1"/>
    </source>
</evidence>
<comment type="caution">
    <text evidence="3">The sequence shown here is derived from an EMBL/GenBank/DDBJ whole genome shotgun (WGS) entry which is preliminary data.</text>
</comment>
<dbReference type="GO" id="GO:0006310">
    <property type="term" value="P:DNA recombination"/>
    <property type="evidence" value="ECO:0007669"/>
    <property type="project" value="UniProtKB-KW"/>
</dbReference>
<evidence type="ECO:0000313" key="4">
    <source>
        <dbReference type="Proteomes" id="UP000197783"/>
    </source>
</evidence>
<dbReference type="InterPro" id="IPR011010">
    <property type="entry name" value="DNA_brk_join_enz"/>
</dbReference>
<dbReference type="PROSITE" id="PS51898">
    <property type="entry name" value="TYR_RECOMBINASE"/>
    <property type="match status" value="1"/>
</dbReference>
<organism evidence="3 4">
    <name type="scientific">Sphingomonas mucosissima</name>
    <dbReference type="NCBI Taxonomy" id="370959"/>
    <lineage>
        <taxon>Bacteria</taxon>
        <taxon>Pseudomonadati</taxon>
        <taxon>Pseudomonadota</taxon>
        <taxon>Alphaproteobacteria</taxon>
        <taxon>Sphingomonadales</taxon>
        <taxon>Sphingomonadaceae</taxon>
        <taxon>Sphingomonas</taxon>
    </lineage>
</organism>
<accession>A0A245ZPX7</accession>
<dbReference type="InterPro" id="IPR002104">
    <property type="entry name" value="Integrase_catalytic"/>
</dbReference>
<dbReference type="GO" id="GO:0003677">
    <property type="term" value="F:DNA binding"/>
    <property type="evidence" value="ECO:0007669"/>
    <property type="project" value="InterPro"/>
</dbReference>
<dbReference type="InterPro" id="IPR013762">
    <property type="entry name" value="Integrase-like_cat_sf"/>
</dbReference>
<keyword evidence="4" id="KW-1185">Reference proteome</keyword>
<evidence type="ECO:0000256" key="1">
    <source>
        <dbReference type="ARBA" id="ARBA00023172"/>
    </source>
</evidence>
<protein>
    <submittedName>
        <fullName evidence="3">Phage integrase family protein</fullName>
    </submittedName>
</protein>
<dbReference type="Gene3D" id="1.10.443.10">
    <property type="entry name" value="Intergrase catalytic core"/>
    <property type="match status" value="1"/>
</dbReference>
<dbReference type="Pfam" id="PF00589">
    <property type="entry name" value="Phage_integrase"/>
    <property type="match status" value="1"/>
</dbReference>
<reference evidence="3 4" key="1">
    <citation type="submission" date="2017-03" db="EMBL/GenBank/DDBJ databases">
        <title>Genome sequence of Sphingomonas mucosissima DSM 17494.</title>
        <authorList>
            <person name="Poehlein A."/>
            <person name="Wuebbeler J.H."/>
            <person name="Steinbuechel A."/>
            <person name="Daniel R."/>
        </authorList>
    </citation>
    <scope>NUCLEOTIDE SEQUENCE [LARGE SCALE GENOMIC DNA]</scope>
    <source>
        <strain evidence="3 4">DSM 17494</strain>
    </source>
</reference>
<name>A0A245ZPX7_9SPHN</name>
<proteinExistence type="predicted"/>
<gene>
    <name evidence="3" type="ORF">SPMU_01100</name>
</gene>
<keyword evidence="1" id="KW-0233">DNA recombination</keyword>
<dbReference type="OrthoDB" id="9785687at2"/>
<sequence>MNNTALCSSKKISPSIMTLSDAIGFFVKRPHGIGSRGVQTVRNSSIGKLKVSSLSRTVIRRWCEERLKSVKLSTVQNDLRLIRLSIELARCELGVKLKDNPAVGINLNDPSRRLTDDEATRLYAALEGRPMLRALVIVAVETGLRRGAVSALQWRDVDLEQSVLHIRQRADGPVVQSLPLSPIAADALRTVPRRGYRIFVMPVDRLQWVWATTLRRAGLHGFKFWEPQHVLRRESQS</sequence>
<dbReference type="Proteomes" id="UP000197783">
    <property type="component" value="Unassembled WGS sequence"/>
</dbReference>
<feature type="domain" description="Tyr recombinase" evidence="2">
    <location>
        <begin position="109"/>
        <end position="237"/>
    </location>
</feature>
<evidence type="ECO:0000259" key="2">
    <source>
        <dbReference type="PROSITE" id="PS51898"/>
    </source>
</evidence>
<dbReference type="EMBL" id="NBBJ01000001">
    <property type="protein sequence ID" value="OWK31792.1"/>
    <property type="molecule type" value="Genomic_DNA"/>
</dbReference>
<dbReference type="AlphaFoldDB" id="A0A245ZPX7"/>